<dbReference type="PANTHER" id="PTHR42711:SF5">
    <property type="entry name" value="ABC TRANSPORTER ATP-BINDING PROTEIN NATA"/>
    <property type="match status" value="1"/>
</dbReference>
<evidence type="ECO:0000256" key="3">
    <source>
        <dbReference type="ARBA" id="ARBA00022458"/>
    </source>
</evidence>
<reference evidence="7 8" key="1">
    <citation type="submission" date="2019-04" db="EMBL/GenBank/DDBJ databases">
        <title>Genome of a novel bacterium Candidatus Jettenia ecosi reconstructed from metagenome of an anammox bioreactor.</title>
        <authorList>
            <person name="Mardanov A.V."/>
            <person name="Beletsky A.V."/>
            <person name="Ravin N.V."/>
            <person name="Botchkova E.A."/>
            <person name="Litti Y.V."/>
            <person name="Nozhevnikova A.N."/>
        </authorList>
    </citation>
    <scope>NUCLEOTIDE SEQUENCE [LARGE SCALE GENOMIC DNA]</scope>
    <source>
        <strain evidence="7">J2</strain>
    </source>
</reference>
<evidence type="ECO:0000256" key="1">
    <source>
        <dbReference type="ARBA" id="ARBA00005417"/>
    </source>
</evidence>
<dbReference type="GO" id="GO:0005524">
    <property type="term" value="F:ATP binding"/>
    <property type="evidence" value="ECO:0007669"/>
    <property type="project" value="UniProtKB-KW"/>
</dbReference>
<keyword evidence="2" id="KW-0813">Transport</keyword>
<keyword evidence="5 7" id="KW-0067">ATP-binding</keyword>
<dbReference type="InterPro" id="IPR027417">
    <property type="entry name" value="P-loop_NTPase"/>
</dbReference>
<dbReference type="PANTHER" id="PTHR42711">
    <property type="entry name" value="ABC TRANSPORTER ATP-BINDING PROTEIN"/>
    <property type="match status" value="1"/>
</dbReference>
<dbReference type="EMBL" id="SULG01000014">
    <property type="protein sequence ID" value="TLD42707.1"/>
    <property type="molecule type" value="Genomic_DNA"/>
</dbReference>
<accession>A0A533QD80</accession>
<evidence type="ECO:0000259" key="6">
    <source>
        <dbReference type="Pfam" id="PF00005"/>
    </source>
</evidence>
<comment type="caution">
    <text evidence="7">The sequence shown here is derived from an EMBL/GenBank/DDBJ whole genome shotgun (WGS) entry which is preliminary data.</text>
</comment>
<dbReference type="InterPro" id="IPR003439">
    <property type="entry name" value="ABC_transporter-like_ATP-bd"/>
</dbReference>
<dbReference type="InterPro" id="IPR050763">
    <property type="entry name" value="ABC_transporter_ATP-binding"/>
</dbReference>
<sequence length="115" mass="12488">MIEVQGLCMHYGPTVALDNVSFTVGRGEIVGLPGPNGAGKTTIMRILATHIMPVSGSAKIGEFDVLKNPMKVRSILGYLPENAPLYPESDYRIDADWAGKHKSVTLHFSTLHLLI</sequence>
<keyword evidence="3" id="KW-0536">Nodulation</keyword>
<evidence type="ECO:0000256" key="5">
    <source>
        <dbReference type="ARBA" id="ARBA00022840"/>
    </source>
</evidence>
<evidence type="ECO:0000256" key="2">
    <source>
        <dbReference type="ARBA" id="ARBA00022448"/>
    </source>
</evidence>
<dbReference type="SUPFAM" id="SSF52540">
    <property type="entry name" value="P-loop containing nucleoside triphosphate hydrolases"/>
    <property type="match status" value="1"/>
</dbReference>
<dbReference type="Proteomes" id="UP000319783">
    <property type="component" value="Unassembled WGS sequence"/>
</dbReference>
<organism evidence="7 8">
    <name type="scientific">Candidatus Jettenia ecosi</name>
    <dbReference type="NCBI Taxonomy" id="2494326"/>
    <lineage>
        <taxon>Bacteria</taxon>
        <taxon>Pseudomonadati</taxon>
        <taxon>Planctomycetota</taxon>
        <taxon>Candidatus Brocadiia</taxon>
        <taxon>Candidatus Brocadiales</taxon>
        <taxon>Candidatus Brocadiaceae</taxon>
        <taxon>Candidatus Jettenia</taxon>
    </lineage>
</organism>
<proteinExistence type="inferred from homology"/>
<gene>
    <name evidence="7" type="ORF">JETT_0942</name>
</gene>
<protein>
    <submittedName>
        <fullName evidence="7">ABC transporter, ATP-binding protein</fullName>
    </submittedName>
</protein>
<evidence type="ECO:0000313" key="7">
    <source>
        <dbReference type="EMBL" id="TLD42707.1"/>
    </source>
</evidence>
<feature type="domain" description="ABC transporter" evidence="6">
    <location>
        <begin position="17"/>
        <end position="91"/>
    </location>
</feature>
<evidence type="ECO:0000256" key="4">
    <source>
        <dbReference type="ARBA" id="ARBA00022741"/>
    </source>
</evidence>
<dbReference type="AlphaFoldDB" id="A0A533QD80"/>
<comment type="similarity">
    <text evidence="1">Belongs to the ABC transporter superfamily.</text>
</comment>
<keyword evidence="4" id="KW-0547">Nucleotide-binding</keyword>
<evidence type="ECO:0000313" key="8">
    <source>
        <dbReference type="Proteomes" id="UP000319783"/>
    </source>
</evidence>
<dbReference type="Pfam" id="PF00005">
    <property type="entry name" value="ABC_tran"/>
    <property type="match status" value="1"/>
</dbReference>
<dbReference type="GO" id="GO:0016887">
    <property type="term" value="F:ATP hydrolysis activity"/>
    <property type="evidence" value="ECO:0007669"/>
    <property type="project" value="InterPro"/>
</dbReference>
<dbReference type="Gene3D" id="3.40.50.300">
    <property type="entry name" value="P-loop containing nucleotide triphosphate hydrolases"/>
    <property type="match status" value="1"/>
</dbReference>
<name>A0A533QD80_9BACT</name>